<feature type="compositionally biased region" description="Polar residues" evidence="1">
    <location>
        <begin position="601"/>
        <end position="621"/>
    </location>
</feature>
<sequence>MFAPSYNLHVDPSTCQGRYDPSDETTRLAGWRYGSMTPPEAPTRWYNLIIPESTKRIILGSTNRIEEVEEIQPNGGDEPKKEEQDEEEEEAPTWRYGLMTPPKRWYDRFVPKSIKRRQVSKKPEANEPEEEKAETETEEEIERKKFLKREYGDVDYGHCAASGEWAERGACMCTITWSLPGRFPRSFCETICNGVAVRTGMEVPPVVLSNVETPEKKEPTPEPCWEVKPDPLEPETRLCWVKQYNPRLQRYEYVAKPWRLGPGEGKEDEAHEYSHGILEPEYIAGSSTPRRARGEVRSPFSCGRKPPWLQHVHRFVRAEELDSPPPPASQFVSKTGTLLGKFSEGYLRVPYYDPEYRKFRYAEPRTIDMNNLKLEFNSTAPPPKPVAPRRPRILPKRPLVMAQKREPVKIRMPKYDTGPRYESPPVRVPVRPKPTPTPKPRPVNPYHSPRFVVFSPSSRNPQDDTPCPPPRKPKPKYQVTIEDDDGEYQPDWGEESEEREVESPSVPKKTGRRRRRRNSDPTYKQHGVREDNKTEKNDLQQMKNDEEVAGNSDGQSKEKPSVPYPVKPKPGFKPKPILKNSKEKDAELTANKNEWYKVEEVSSQASNPKKQTWEPQQNDSPQVYPKTPARKEKASQDGEYIQIQDREEERQERIDILDMKNQVDKGAGEGPGSGSGSDNEQSGNGGGPSRPVKTQKKTGRRRKAPEDRAYQPGRRVEP</sequence>
<reference evidence="2 3" key="1">
    <citation type="submission" date="2019-10" db="EMBL/GenBank/DDBJ databases">
        <authorList>
            <person name="Palmer J.M."/>
        </authorList>
    </citation>
    <scope>NUCLEOTIDE SEQUENCE [LARGE SCALE GENOMIC DNA]</scope>
    <source>
        <strain evidence="2 3">TWF506</strain>
    </source>
</reference>
<evidence type="ECO:0000313" key="3">
    <source>
        <dbReference type="Proteomes" id="UP001307849"/>
    </source>
</evidence>
<feature type="compositionally biased region" description="Basic residues" evidence="1">
    <location>
        <begin position="693"/>
        <end position="703"/>
    </location>
</feature>
<gene>
    <name evidence="2" type="ORF">TWF506_000557</name>
</gene>
<proteinExistence type="predicted"/>
<keyword evidence="3" id="KW-1185">Reference proteome</keyword>
<feature type="compositionally biased region" description="Acidic residues" evidence="1">
    <location>
        <begin position="481"/>
        <end position="500"/>
    </location>
</feature>
<feature type="compositionally biased region" description="Basic and acidic residues" evidence="1">
    <location>
        <begin position="527"/>
        <end position="546"/>
    </location>
</feature>
<feature type="region of interest" description="Disordered" evidence="1">
    <location>
        <begin position="116"/>
        <end position="139"/>
    </location>
</feature>
<feature type="compositionally biased region" description="Acidic residues" evidence="1">
    <location>
        <begin position="126"/>
        <end position="139"/>
    </location>
</feature>
<name>A0AAN8NR68_9PEZI</name>
<feature type="compositionally biased region" description="Pro residues" evidence="1">
    <location>
        <begin position="431"/>
        <end position="443"/>
    </location>
</feature>
<dbReference type="Proteomes" id="UP001307849">
    <property type="component" value="Unassembled WGS sequence"/>
</dbReference>
<dbReference type="AlphaFoldDB" id="A0AAN8NR68"/>
<feature type="compositionally biased region" description="Basic and acidic residues" evidence="1">
    <location>
        <begin position="644"/>
        <end position="667"/>
    </location>
</feature>
<protein>
    <submittedName>
        <fullName evidence="2">Uncharacterized protein</fullName>
    </submittedName>
</protein>
<feature type="region of interest" description="Disordered" evidence="1">
    <location>
        <begin position="404"/>
        <end position="718"/>
    </location>
</feature>
<feature type="region of interest" description="Disordered" evidence="1">
    <location>
        <begin position="64"/>
        <end position="92"/>
    </location>
</feature>
<feature type="compositionally biased region" description="Basic and acidic residues" evidence="1">
    <location>
        <begin position="704"/>
        <end position="718"/>
    </location>
</feature>
<organism evidence="2 3">
    <name type="scientific">Arthrobotrys conoides</name>
    <dbReference type="NCBI Taxonomy" id="74498"/>
    <lineage>
        <taxon>Eukaryota</taxon>
        <taxon>Fungi</taxon>
        <taxon>Dikarya</taxon>
        <taxon>Ascomycota</taxon>
        <taxon>Pezizomycotina</taxon>
        <taxon>Orbiliomycetes</taxon>
        <taxon>Orbiliales</taxon>
        <taxon>Orbiliaceae</taxon>
        <taxon>Arthrobotrys</taxon>
    </lineage>
</organism>
<feature type="compositionally biased region" description="Basic and acidic residues" evidence="1">
    <location>
        <begin position="404"/>
        <end position="419"/>
    </location>
</feature>
<dbReference type="EMBL" id="JAVHJM010000001">
    <property type="protein sequence ID" value="KAK6520279.1"/>
    <property type="molecule type" value="Genomic_DNA"/>
</dbReference>
<evidence type="ECO:0000313" key="2">
    <source>
        <dbReference type="EMBL" id="KAK6520279.1"/>
    </source>
</evidence>
<feature type="compositionally biased region" description="Pro residues" evidence="1">
    <location>
        <begin position="562"/>
        <end position="573"/>
    </location>
</feature>
<comment type="caution">
    <text evidence="2">The sequence shown here is derived from an EMBL/GenBank/DDBJ whole genome shotgun (WGS) entry which is preliminary data.</text>
</comment>
<accession>A0AAN8NR68</accession>
<evidence type="ECO:0000256" key="1">
    <source>
        <dbReference type="SAM" id="MobiDB-lite"/>
    </source>
</evidence>